<evidence type="ECO:0000313" key="3">
    <source>
        <dbReference type="Proteomes" id="UP000320338"/>
    </source>
</evidence>
<keyword evidence="1" id="KW-0812">Transmembrane</keyword>
<keyword evidence="3" id="KW-1185">Reference proteome</keyword>
<evidence type="ECO:0000256" key="1">
    <source>
        <dbReference type="SAM" id="Phobius"/>
    </source>
</evidence>
<keyword evidence="1" id="KW-1133">Transmembrane helix</keyword>
<sequence>MSELSLIVAAVLAVSALVSLTLILVFLLVVYLKGGKDDLKVAADALHRVRDVGVGPSVRAALDRRPRRDDQQT</sequence>
<keyword evidence="1" id="KW-0472">Membrane</keyword>
<comment type="caution">
    <text evidence="2">The sequence shown here is derived from an EMBL/GenBank/DDBJ whole genome shotgun (WGS) entry which is preliminary data.</text>
</comment>
<dbReference type="Proteomes" id="UP000320338">
    <property type="component" value="Unassembled WGS sequence"/>
</dbReference>
<dbReference type="EMBL" id="BJNG01000078">
    <property type="protein sequence ID" value="GEC22963.1"/>
    <property type="molecule type" value="Genomic_DNA"/>
</dbReference>
<name>A0A4Y3WVZ0_9PSEU</name>
<evidence type="ECO:0000313" key="2">
    <source>
        <dbReference type="EMBL" id="GEC22963.1"/>
    </source>
</evidence>
<dbReference type="AlphaFoldDB" id="A0A4Y3WVZ0"/>
<reference evidence="2 3" key="1">
    <citation type="submission" date="2019-06" db="EMBL/GenBank/DDBJ databases">
        <title>Whole genome shotgun sequence of Pseudonocardia hydrocarbonoxydans NBRC 14498.</title>
        <authorList>
            <person name="Hosoyama A."/>
            <person name="Uohara A."/>
            <person name="Ohji S."/>
            <person name="Ichikawa N."/>
        </authorList>
    </citation>
    <scope>NUCLEOTIDE SEQUENCE [LARGE SCALE GENOMIC DNA]</scope>
    <source>
        <strain evidence="2 3">NBRC 14498</strain>
    </source>
</reference>
<feature type="transmembrane region" description="Helical" evidence="1">
    <location>
        <begin position="6"/>
        <end position="32"/>
    </location>
</feature>
<proteinExistence type="predicted"/>
<protein>
    <submittedName>
        <fullName evidence="2">Uncharacterized protein</fullName>
    </submittedName>
</protein>
<organism evidence="2 3">
    <name type="scientific">Pseudonocardia hydrocarbonoxydans</name>
    <dbReference type="NCBI Taxonomy" id="76726"/>
    <lineage>
        <taxon>Bacteria</taxon>
        <taxon>Bacillati</taxon>
        <taxon>Actinomycetota</taxon>
        <taxon>Actinomycetes</taxon>
        <taxon>Pseudonocardiales</taxon>
        <taxon>Pseudonocardiaceae</taxon>
        <taxon>Pseudonocardia</taxon>
    </lineage>
</organism>
<gene>
    <name evidence="2" type="ORF">PHY01_52460</name>
</gene>
<accession>A0A4Y3WVZ0</accession>